<keyword evidence="2" id="KW-0012">Acyltransferase</keyword>
<gene>
    <name evidence="4" type="ORF">H171_0200</name>
</gene>
<dbReference type="Proteomes" id="UP000231092">
    <property type="component" value="Unassembled WGS sequence"/>
</dbReference>
<evidence type="ECO:0000313" key="4">
    <source>
        <dbReference type="EMBL" id="PJJ26758.1"/>
    </source>
</evidence>
<proteinExistence type="predicted"/>
<dbReference type="GO" id="GO:0008080">
    <property type="term" value="F:N-acetyltransferase activity"/>
    <property type="evidence" value="ECO:0007669"/>
    <property type="project" value="UniProtKB-ARBA"/>
</dbReference>
<dbReference type="EMBL" id="PGET01000001">
    <property type="protein sequence ID" value="PJJ26758.1"/>
    <property type="molecule type" value="Genomic_DNA"/>
</dbReference>
<keyword evidence="1" id="KW-0808">Transferase</keyword>
<evidence type="ECO:0000256" key="1">
    <source>
        <dbReference type="ARBA" id="ARBA00022679"/>
    </source>
</evidence>
<dbReference type="SUPFAM" id="SSF55729">
    <property type="entry name" value="Acyl-CoA N-acyltransferases (Nat)"/>
    <property type="match status" value="1"/>
</dbReference>
<dbReference type="CDD" id="cd04301">
    <property type="entry name" value="NAT_SF"/>
    <property type="match status" value="1"/>
</dbReference>
<dbReference type="InterPro" id="IPR016181">
    <property type="entry name" value="Acyl_CoA_acyltransferase"/>
</dbReference>
<dbReference type="PANTHER" id="PTHR10908">
    <property type="entry name" value="SEROTONIN N-ACETYLTRANSFERASE"/>
    <property type="match status" value="1"/>
</dbReference>
<name>A0A2M8YZZ5_9FIRM</name>
<accession>A0A2M8YZZ5</accession>
<comment type="caution">
    <text evidence="4">The sequence shown here is derived from an EMBL/GenBank/DDBJ whole genome shotgun (WGS) entry which is preliminary data.</text>
</comment>
<organism evidence="4 5">
    <name type="scientific">[Clostridium] celerecrescens 18A</name>
    <dbReference type="NCBI Taxonomy" id="1286362"/>
    <lineage>
        <taxon>Bacteria</taxon>
        <taxon>Bacillati</taxon>
        <taxon>Bacillota</taxon>
        <taxon>Clostridia</taxon>
        <taxon>Lachnospirales</taxon>
        <taxon>Lachnospiraceae</taxon>
        <taxon>Lacrimispora</taxon>
    </lineage>
</organism>
<feature type="domain" description="N-acetyltransferase" evidence="3">
    <location>
        <begin position="32"/>
        <end position="191"/>
    </location>
</feature>
<reference evidence="4 5" key="1">
    <citation type="submission" date="2017-11" db="EMBL/GenBank/DDBJ databases">
        <title>Understudied soil microbes with underappreciated capabilities: Untangling the Clostridium saccharolyticum group.</title>
        <authorList>
            <person name="Leschine S."/>
        </authorList>
    </citation>
    <scope>NUCLEOTIDE SEQUENCE [LARGE SCALE GENOMIC DNA]</scope>
    <source>
        <strain evidence="4 5">18A</strain>
    </source>
</reference>
<evidence type="ECO:0000259" key="3">
    <source>
        <dbReference type="PROSITE" id="PS51186"/>
    </source>
</evidence>
<dbReference type="AlphaFoldDB" id="A0A2M8YZZ5"/>
<dbReference type="Gene3D" id="3.40.630.30">
    <property type="match status" value="1"/>
</dbReference>
<keyword evidence="4" id="KW-0687">Ribonucleoprotein</keyword>
<dbReference type="Pfam" id="PF00583">
    <property type="entry name" value="Acetyltransf_1"/>
    <property type="match status" value="1"/>
</dbReference>
<dbReference type="GO" id="GO:0005840">
    <property type="term" value="C:ribosome"/>
    <property type="evidence" value="ECO:0007669"/>
    <property type="project" value="UniProtKB-KW"/>
</dbReference>
<sequence>MTGEIRLFLNFGRENPIDQNQFWKWGNDRMDYSIRKVRKEDLDRVVEVEALCFPPEEAAGREAILQRIALFPESFLVAELSDGTIIGFINGCVTEGNTICDEMFEKADFHNPDGAYQSVFGLDVIKEWRGRGVAAALMKRFIEEAGKRGRKGMILTCKDRLIHYYEKFGYRNMGVSGSVHGGAVWYDMRLDFMDTGK</sequence>
<keyword evidence="4" id="KW-0689">Ribosomal protein</keyword>
<dbReference type="PROSITE" id="PS51186">
    <property type="entry name" value="GNAT"/>
    <property type="match status" value="1"/>
</dbReference>
<dbReference type="InterPro" id="IPR051635">
    <property type="entry name" value="SNAT-like"/>
</dbReference>
<evidence type="ECO:0000313" key="5">
    <source>
        <dbReference type="Proteomes" id="UP000231092"/>
    </source>
</evidence>
<dbReference type="PANTHER" id="PTHR10908:SF0">
    <property type="entry name" value="SEROTONIN N-ACETYLTRANSFERASE"/>
    <property type="match status" value="1"/>
</dbReference>
<dbReference type="InterPro" id="IPR000182">
    <property type="entry name" value="GNAT_dom"/>
</dbReference>
<protein>
    <submittedName>
        <fullName evidence="4">Ribosomal protein S18 acetylase RimI-like enzyme</fullName>
    </submittedName>
</protein>
<evidence type="ECO:0000256" key="2">
    <source>
        <dbReference type="ARBA" id="ARBA00023315"/>
    </source>
</evidence>